<dbReference type="CDD" id="cd03457">
    <property type="entry name" value="intradiol_dioxygenase_like"/>
    <property type="match status" value="1"/>
</dbReference>
<accession>A0AAD6CVS9</accession>
<feature type="region of interest" description="Disordered" evidence="1">
    <location>
        <begin position="79"/>
        <end position="123"/>
    </location>
</feature>
<dbReference type="SUPFAM" id="SSF49482">
    <property type="entry name" value="Aromatic compound dioxygenase"/>
    <property type="match status" value="1"/>
</dbReference>
<gene>
    <name evidence="4" type="ORF">N7494_006191</name>
</gene>
<dbReference type="InterPro" id="IPR000627">
    <property type="entry name" value="Intradiol_dOase_C"/>
</dbReference>
<evidence type="ECO:0000313" key="5">
    <source>
        <dbReference type="Proteomes" id="UP001220324"/>
    </source>
</evidence>
<dbReference type="GO" id="GO:0016702">
    <property type="term" value="F:oxidoreductase activity, acting on single donors with incorporation of molecular oxygen, incorporation of two atoms of oxygen"/>
    <property type="evidence" value="ECO:0007669"/>
    <property type="project" value="InterPro"/>
</dbReference>
<proteinExistence type="predicted"/>
<evidence type="ECO:0000256" key="1">
    <source>
        <dbReference type="SAM" id="MobiDB-lite"/>
    </source>
</evidence>
<feature type="domain" description="Intradiol ring-cleavage dioxygenases" evidence="3">
    <location>
        <begin position="149"/>
        <end position="250"/>
    </location>
</feature>
<name>A0AAD6CVS9_9EURO</name>
<evidence type="ECO:0000259" key="3">
    <source>
        <dbReference type="Pfam" id="PF00775"/>
    </source>
</evidence>
<dbReference type="Pfam" id="PF00775">
    <property type="entry name" value="Dioxygenase_C"/>
    <property type="match status" value="1"/>
</dbReference>
<comment type="caution">
    <text evidence="4">The sequence shown here is derived from an EMBL/GenBank/DDBJ whole genome shotgun (WGS) entry which is preliminary data.</text>
</comment>
<dbReference type="InterPro" id="IPR015889">
    <property type="entry name" value="Intradiol_dOase_core"/>
</dbReference>
<reference evidence="4 5" key="1">
    <citation type="journal article" date="2023" name="IMA Fungus">
        <title>Comparative genomic study of the Penicillium genus elucidates a diverse pangenome and 15 lateral gene transfer events.</title>
        <authorList>
            <person name="Petersen C."/>
            <person name="Sorensen T."/>
            <person name="Nielsen M.R."/>
            <person name="Sondergaard T.E."/>
            <person name="Sorensen J.L."/>
            <person name="Fitzpatrick D.A."/>
            <person name="Frisvad J.C."/>
            <person name="Nielsen K.L."/>
        </authorList>
    </citation>
    <scope>NUCLEOTIDE SEQUENCE [LARGE SCALE GENOMIC DNA]</scope>
    <source>
        <strain evidence="4 5">IBT 35679</strain>
    </source>
</reference>
<sequence length="367" mass="40699">MYIPIFLTFIIGLALSSTAHPGEHVERDESNIFQKRAYHSHVVRGYGACANSPALALVTARAGLRRRNIVEKQRQELAARRGQQVLSPNLDSNPKHISDLPGPLRKSHRKTDPNIGPNTPEDELFGDNGICVLNPEGMVGPFYVTGELIRSDITEDEPGVPMTIDAQFIDVETCNPVEGIWWDIWSCNSTGVYSGVSSWENDDMDDTSILDATFLRGIQQTDAEGVARFQTIFPGHYQHRATHLHVIAHVGNVTRFPNDTIAGGTVAHIGQLFWDQDLIYEVERTYPYSSNTVPITPNSRDRLFLDEVEGTTSDPVFNYVKLGDDIRDGIFAWISVAVNLSASYDPSHDWRLTEHSGVSDLGGDSPV</sequence>
<dbReference type="PANTHER" id="PTHR34315">
    <property type="match status" value="1"/>
</dbReference>
<keyword evidence="2" id="KW-0732">Signal</keyword>
<dbReference type="PANTHER" id="PTHR34315:SF9">
    <property type="entry name" value="INTRADIOL RING-CLEAVAGE DIOXYGENASES DOMAIN-CONTAINING PROTEIN-RELATED"/>
    <property type="match status" value="1"/>
</dbReference>
<dbReference type="AlphaFoldDB" id="A0AAD6CVS9"/>
<feature type="signal peptide" evidence="2">
    <location>
        <begin position="1"/>
        <end position="19"/>
    </location>
</feature>
<dbReference type="Gene3D" id="2.60.130.10">
    <property type="entry name" value="Aromatic compound dioxygenase"/>
    <property type="match status" value="1"/>
</dbReference>
<dbReference type="GO" id="GO:0008199">
    <property type="term" value="F:ferric iron binding"/>
    <property type="evidence" value="ECO:0007669"/>
    <property type="project" value="InterPro"/>
</dbReference>
<dbReference type="EMBL" id="JAQIZZ010000005">
    <property type="protein sequence ID" value="KAJ5541115.1"/>
    <property type="molecule type" value="Genomic_DNA"/>
</dbReference>
<organism evidence="4 5">
    <name type="scientific">Penicillium frequentans</name>
    <dbReference type="NCBI Taxonomy" id="3151616"/>
    <lineage>
        <taxon>Eukaryota</taxon>
        <taxon>Fungi</taxon>
        <taxon>Dikarya</taxon>
        <taxon>Ascomycota</taxon>
        <taxon>Pezizomycotina</taxon>
        <taxon>Eurotiomycetes</taxon>
        <taxon>Eurotiomycetidae</taxon>
        <taxon>Eurotiales</taxon>
        <taxon>Aspergillaceae</taxon>
        <taxon>Penicillium</taxon>
    </lineage>
</organism>
<keyword evidence="5" id="KW-1185">Reference proteome</keyword>
<evidence type="ECO:0000256" key="2">
    <source>
        <dbReference type="SAM" id="SignalP"/>
    </source>
</evidence>
<evidence type="ECO:0000313" key="4">
    <source>
        <dbReference type="EMBL" id="KAJ5541115.1"/>
    </source>
</evidence>
<protein>
    <recommendedName>
        <fullName evidence="3">Intradiol ring-cleavage dioxygenases domain-containing protein</fullName>
    </recommendedName>
</protein>
<dbReference type="Proteomes" id="UP001220324">
    <property type="component" value="Unassembled WGS sequence"/>
</dbReference>
<feature type="chain" id="PRO_5041971878" description="Intradiol ring-cleavage dioxygenases domain-containing protein" evidence="2">
    <location>
        <begin position="20"/>
        <end position="367"/>
    </location>
</feature>